<dbReference type="RefSeq" id="WP_369330632.1">
    <property type="nucleotide sequence ID" value="NZ_JAULBC010000005.1"/>
</dbReference>
<reference evidence="1 2" key="1">
    <citation type="submission" date="2023-07" db="EMBL/GenBank/DDBJ databases">
        <authorList>
            <person name="Lian W.-H."/>
        </authorList>
    </citation>
    <scope>NUCLEOTIDE SEQUENCE [LARGE SCALE GENOMIC DNA]</scope>
    <source>
        <strain evidence="1 2">SYSU DXS3180</strain>
    </source>
</reference>
<name>A0ABV3ZH49_9BACT</name>
<evidence type="ECO:0000313" key="1">
    <source>
        <dbReference type="EMBL" id="MEX6689226.1"/>
    </source>
</evidence>
<evidence type="ECO:0000313" key="2">
    <source>
        <dbReference type="Proteomes" id="UP001560573"/>
    </source>
</evidence>
<proteinExistence type="predicted"/>
<gene>
    <name evidence="1" type="ORF">QTN47_17080</name>
</gene>
<comment type="caution">
    <text evidence="1">The sequence shown here is derived from an EMBL/GenBank/DDBJ whole genome shotgun (WGS) entry which is preliminary data.</text>
</comment>
<sequence>MSIIRTVVDFINATIKQKVLTSPAFEFARLRNICYPMPEVVDNGTMIKIVPTNIGNDSEGEIIDLDEDFPILIYHRIVNKSYQLEQKQAKSFGDGYNQNCTADMYMIVCADRGIVNCQADELEELIIRSLPVNLKIGAVKRCILAPYQSDLDFIKIFKQEFQQVQYFLKPEQILFQIKYKLQVDTDTNCTI</sequence>
<dbReference type="EMBL" id="JAULBC010000005">
    <property type="protein sequence ID" value="MEX6689226.1"/>
    <property type="molecule type" value="Genomic_DNA"/>
</dbReference>
<protein>
    <submittedName>
        <fullName evidence="1">Uncharacterized protein</fullName>
    </submittedName>
</protein>
<keyword evidence="2" id="KW-1185">Reference proteome</keyword>
<accession>A0ABV3ZH49</accession>
<dbReference type="Proteomes" id="UP001560573">
    <property type="component" value="Unassembled WGS sequence"/>
</dbReference>
<organism evidence="1 2">
    <name type="scientific">Danxiaibacter flavus</name>
    <dbReference type="NCBI Taxonomy" id="3049108"/>
    <lineage>
        <taxon>Bacteria</taxon>
        <taxon>Pseudomonadati</taxon>
        <taxon>Bacteroidota</taxon>
        <taxon>Chitinophagia</taxon>
        <taxon>Chitinophagales</taxon>
        <taxon>Chitinophagaceae</taxon>
        <taxon>Danxiaibacter</taxon>
    </lineage>
</organism>